<dbReference type="Gene3D" id="1.10.3210.30">
    <property type="match status" value="1"/>
</dbReference>
<evidence type="ECO:0000256" key="2">
    <source>
        <dbReference type="ARBA" id="ARBA00009046"/>
    </source>
</evidence>
<keyword evidence="7" id="KW-0347">Helicase</keyword>
<dbReference type="InterPro" id="IPR006474">
    <property type="entry name" value="Helicase_Cas3_CRISPR-ass_core"/>
</dbReference>
<accession>A0ABQ6YVH4</accession>
<dbReference type="CDD" id="cd09641">
    <property type="entry name" value="Cas3''_I"/>
    <property type="match status" value="1"/>
</dbReference>
<dbReference type="InterPro" id="IPR027417">
    <property type="entry name" value="P-loop_NTPase"/>
</dbReference>
<evidence type="ECO:0008006" key="14">
    <source>
        <dbReference type="Google" id="ProtNLM"/>
    </source>
</evidence>
<keyword evidence="13" id="KW-1185">Reference proteome</keyword>
<dbReference type="NCBIfam" id="TIGR01587">
    <property type="entry name" value="cas3_core"/>
    <property type="match status" value="1"/>
</dbReference>
<evidence type="ECO:0000256" key="7">
    <source>
        <dbReference type="ARBA" id="ARBA00022806"/>
    </source>
</evidence>
<dbReference type="InterPro" id="IPR038257">
    <property type="entry name" value="CRISPR-assoc_Cas3_HD_sf"/>
</dbReference>
<evidence type="ECO:0000259" key="11">
    <source>
        <dbReference type="PROSITE" id="PS51643"/>
    </source>
</evidence>
<comment type="caution">
    <text evidence="12">The sequence shown here is derived from an EMBL/GenBank/DDBJ whole genome shotgun (WGS) entry which is preliminary data.</text>
</comment>
<dbReference type="EMBL" id="MAEL01000062">
    <property type="protein sequence ID" value="KAF1301088.1"/>
    <property type="molecule type" value="Genomic_DNA"/>
</dbReference>
<comment type="similarity">
    <text evidence="2">In the central section; belongs to the CRISPR-associated helicase Cas3 family.</text>
</comment>
<evidence type="ECO:0000256" key="8">
    <source>
        <dbReference type="ARBA" id="ARBA00022840"/>
    </source>
</evidence>
<dbReference type="InterPro" id="IPR054712">
    <property type="entry name" value="Cas3-like_dom"/>
</dbReference>
<organism evidence="12 13">
    <name type="scientific">Candidatus Enterococcus willemsii</name>
    <dbReference type="NCBI Taxonomy" id="1857215"/>
    <lineage>
        <taxon>Bacteria</taxon>
        <taxon>Bacillati</taxon>
        <taxon>Bacillota</taxon>
        <taxon>Bacilli</taxon>
        <taxon>Lactobacillales</taxon>
        <taxon>Enterococcaceae</taxon>
        <taxon>Enterococcus</taxon>
    </lineage>
</organism>
<dbReference type="PROSITE" id="PS51194">
    <property type="entry name" value="HELICASE_CTER"/>
    <property type="match status" value="1"/>
</dbReference>
<evidence type="ECO:0000256" key="6">
    <source>
        <dbReference type="ARBA" id="ARBA00022801"/>
    </source>
</evidence>
<evidence type="ECO:0000313" key="13">
    <source>
        <dbReference type="Proteomes" id="UP000782705"/>
    </source>
</evidence>
<dbReference type="InterPro" id="IPR001650">
    <property type="entry name" value="Helicase_C-like"/>
</dbReference>
<dbReference type="InterPro" id="IPR006935">
    <property type="entry name" value="Helicase/UvrB_N"/>
</dbReference>
<dbReference type="Pfam" id="PF04851">
    <property type="entry name" value="ResIII"/>
    <property type="match status" value="1"/>
</dbReference>
<keyword evidence="5" id="KW-0547">Nucleotide-binding</keyword>
<name>A0ABQ6YVH4_9ENTE</name>
<reference evidence="12 13" key="1">
    <citation type="submission" date="2016-06" db="EMBL/GenBank/DDBJ databases">
        <title>Four novel species of enterococci isolated from chicken manure.</title>
        <authorList>
            <person name="Van Tyne D."/>
        </authorList>
    </citation>
    <scope>NUCLEOTIDE SEQUENCE [LARGE SCALE GENOMIC DNA]</scope>
    <source>
        <strain evidence="12 13">CU12B</strain>
    </source>
</reference>
<dbReference type="Proteomes" id="UP000782705">
    <property type="component" value="Unassembled WGS sequence"/>
</dbReference>
<evidence type="ECO:0000313" key="12">
    <source>
        <dbReference type="EMBL" id="KAF1301088.1"/>
    </source>
</evidence>
<evidence type="ECO:0000259" key="10">
    <source>
        <dbReference type="PROSITE" id="PS51194"/>
    </source>
</evidence>
<dbReference type="RefSeq" id="WP_161903410.1">
    <property type="nucleotide sequence ID" value="NZ_MAEL01000062.1"/>
</dbReference>
<keyword evidence="4" id="KW-0479">Metal-binding</keyword>
<keyword evidence="3" id="KW-0540">Nuclease</keyword>
<comment type="similarity">
    <text evidence="1">In the N-terminal section; belongs to the CRISPR-associated nuclease Cas3-HD family.</text>
</comment>
<evidence type="ECO:0000256" key="3">
    <source>
        <dbReference type="ARBA" id="ARBA00022722"/>
    </source>
</evidence>
<evidence type="ECO:0000256" key="5">
    <source>
        <dbReference type="ARBA" id="ARBA00022741"/>
    </source>
</evidence>
<feature type="domain" description="Helicase C-terminal" evidence="10">
    <location>
        <begin position="511"/>
        <end position="660"/>
    </location>
</feature>
<dbReference type="NCBIfam" id="TIGR01596">
    <property type="entry name" value="cas3_HD"/>
    <property type="match status" value="1"/>
</dbReference>
<dbReference type="CDD" id="cd17930">
    <property type="entry name" value="DEXHc_cas3"/>
    <property type="match status" value="1"/>
</dbReference>
<dbReference type="SUPFAM" id="SSF52540">
    <property type="entry name" value="P-loop containing nucleoside triphosphate hydrolases"/>
    <property type="match status" value="1"/>
</dbReference>
<proteinExistence type="inferred from homology"/>
<keyword evidence="9" id="KW-0051">Antiviral defense</keyword>
<evidence type="ECO:0000256" key="4">
    <source>
        <dbReference type="ARBA" id="ARBA00022723"/>
    </source>
</evidence>
<evidence type="ECO:0000256" key="1">
    <source>
        <dbReference type="ARBA" id="ARBA00006847"/>
    </source>
</evidence>
<dbReference type="PROSITE" id="PS51643">
    <property type="entry name" value="HD_CAS3"/>
    <property type="match status" value="1"/>
</dbReference>
<dbReference type="Pfam" id="PF22590">
    <property type="entry name" value="Cas3-like_C_2"/>
    <property type="match status" value="1"/>
</dbReference>
<gene>
    <name evidence="12" type="ORF">BAU17_09710</name>
</gene>
<sequence length="820" mass="94879">MYAHYNQDTKQSQLLLVHLFNVADKSSEAGKEINQGYILFLIGLYHDLGKSDRLFQRKILKDPSLKVNHTSAGAIYLYLKIAHLLKNRIKGANRKYCNSFCEIIAYVISAHHGVYDIPIIRQTDDEEYVPKNFGYNKLCERLFYNEDKKYNYEEDVLPFAQQLEKELYEKYHLSFEQLVLKAFNEYVGLWEKLDSKDDSEDAYYRTLIVRLYLSLLKNADILDTVNAYEIIVNPMLTARYEELAESYKASIEEVYKNFQNPTKPINVVRTKIADFVKTRGMNDSNGIYRLDLPTGAGKTNLSMRYGFHQMVHQKKKRFIYITAYLSVLEQNAHEIKATVGNQSEAEGVLEHHSNVVESEEDLKNENDIGDEKKEAMKEYLVDSWDSPIVLSTMVQMFQTFFKTKASNIRRFSNLINSTIILDEVQSLPIDVMTLFNLTLNFLNKVMKVNVVLCTATQPVYNSDNIPHKIQYGGINGEETDIVQLTAEERQIFKRTTVYKFDEDNSIISLEEIAQEVTNYSEESILIILNTKSAVKNLYKLLKEKDQRLCYHLSTNMCAQHRLDIIKTIKEKLADEPVICISTQLIEAGVDLDFNRVIRSYAGIDSIVQANGRCNREGNLESGTVQLVNVHPEQENLTRLKSIRKKKKITEQIIKKLDSPIDIMTLNNEFFERYYTNSKPAEFNYPKQADEPTVYELLSLNKDAPVDQRFCLRQSFKSAGTLMNLIQSDTNSVIVYYSENKGKVEELIEVVSRFEKSYQIKDLNTIQKLSKELQPYTINMQKNDSLDKSIDKRLDGRIQILQETLYTEDMGAHESIEGFIY</sequence>
<evidence type="ECO:0000256" key="9">
    <source>
        <dbReference type="ARBA" id="ARBA00023118"/>
    </source>
</evidence>
<keyword evidence="8" id="KW-0067">ATP-binding</keyword>
<keyword evidence="6" id="KW-0378">Hydrolase</keyword>
<feature type="domain" description="HD Cas3-type" evidence="11">
    <location>
        <begin position="8"/>
        <end position="222"/>
    </location>
</feature>
<dbReference type="Gene3D" id="3.40.50.300">
    <property type="entry name" value="P-loop containing nucleotide triphosphate hydrolases"/>
    <property type="match status" value="2"/>
</dbReference>
<dbReference type="SMART" id="SM00490">
    <property type="entry name" value="HELICc"/>
    <property type="match status" value="1"/>
</dbReference>
<protein>
    <recommendedName>
        <fullName evidence="14">CRISPR-associated helicase Cas3</fullName>
    </recommendedName>
</protein>
<dbReference type="InterPro" id="IPR006483">
    <property type="entry name" value="CRISPR-assoc_Cas3_HD"/>
</dbReference>